<accession>A0A0M2R1E1</accession>
<name>A0A0M2R1E1_9PROT</name>
<comment type="caution">
    <text evidence="1">The sequence shown here is derived from an EMBL/GenBank/DDBJ whole genome shotgun (WGS) entry which is preliminary data.</text>
</comment>
<dbReference type="EMBL" id="LANI01000028">
    <property type="protein sequence ID" value="KKJ75687.1"/>
    <property type="molecule type" value="Genomic_DNA"/>
</dbReference>
<dbReference type="AlphaFoldDB" id="A0A0M2R1E1"/>
<proteinExistence type="predicted"/>
<dbReference type="Proteomes" id="UP000034491">
    <property type="component" value="Unassembled WGS sequence"/>
</dbReference>
<organism evidence="1 2">
    <name type="scientific">Kiloniella litopenaei</name>
    <dbReference type="NCBI Taxonomy" id="1549748"/>
    <lineage>
        <taxon>Bacteria</taxon>
        <taxon>Pseudomonadati</taxon>
        <taxon>Pseudomonadota</taxon>
        <taxon>Alphaproteobacteria</taxon>
        <taxon>Rhodospirillales</taxon>
        <taxon>Kiloniellaceae</taxon>
        <taxon>Kiloniella</taxon>
    </lineage>
</organism>
<sequence length="78" mass="9062">MSTAHNPCDSHCIPPLTKDRNILHHSINILKKLWKSENKKKVMSFKDMHYLPAHIKKDIGFWCVQAKDRPTLPQTNKG</sequence>
<protein>
    <submittedName>
        <fullName evidence="1">Uncharacterized protein</fullName>
    </submittedName>
</protein>
<evidence type="ECO:0000313" key="2">
    <source>
        <dbReference type="Proteomes" id="UP000034491"/>
    </source>
</evidence>
<evidence type="ECO:0000313" key="1">
    <source>
        <dbReference type="EMBL" id="KKJ75687.1"/>
    </source>
</evidence>
<reference evidence="1 2" key="1">
    <citation type="submission" date="2015-03" db="EMBL/GenBank/DDBJ databases">
        <title>Genome sequence of Kiloniella sp. P1-1, isolated from the gut microflora of Pacific white shrimp, Penaeus vannamei.</title>
        <authorList>
            <person name="Shao Z."/>
            <person name="Wang L."/>
            <person name="Li X."/>
        </authorList>
    </citation>
    <scope>NUCLEOTIDE SEQUENCE [LARGE SCALE GENOMIC DNA]</scope>
    <source>
        <strain evidence="1 2">P1-1</strain>
    </source>
</reference>
<gene>
    <name evidence="1" type="ORF">WH95_17165</name>
</gene>
<keyword evidence="2" id="KW-1185">Reference proteome</keyword>